<evidence type="ECO:0000313" key="2">
    <source>
        <dbReference type="EMBL" id="PLR19082.1"/>
    </source>
</evidence>
<evidence type="ECO:0008006" key="5">
    <source>
        <dbReference type="Google" id="ProtNLM"/>
    </source>
</evidence>
<proteinExistence type="predicted"/>
<protein>
    <recommendedName>
        <fullName evidence="5">DUF4905 domain-containing protein</fullName>
    </recommendedName>
</protein>
<dbReference type="Proteomes" id="UP000234483">
    <property type="component" value="Unassembled WGS sequence"/>
</dbReference>
<accession>A0A2N5CZ64</accession>
<evidence type="ECO:0000313" key="3">
    <source>
        <dbReference type="Proteomes" id="UP000234483"/>
    </source>
</evidence>
<gene>
    <name evidence="1" type="ORF">C1707_02690</name>
    <name evidence="2" type="ORF">CFHF_03480</name>
</gene>
<dbReference type="CDD" id="cd00161">
    <property type="entry name" value="beta-trefoil_Ricin-like"/>
    <property type="match status" value="1"/>
</dbReference>
<dbReference type="SUPFAM" id="SSF50370">
    <property type="entry name" value="Ricin B-like lectins"/>
    <property type="match status" value="1"/>
</dbReference>
<reference evidence="1 4" key="2">
    <citation type="submission" date="2018-01" db="EMBL/GenBank/DDBJ databases">
        <title>Complete genome sequence of Caulobacter flavus RHGG3.</title>
        <authorList>
            <person name="Yang E."/>
        </authorList>
    </citation>
    <scope>NUCLEOTIDE SEQUENCE [LARGE SCALE GENOMIC DNA]</scope>
    <source>
        <strain evidence="1 4">RHGG3</strain>
    </source>
</reference>
<organism evidence="2 3">
    <name type="scientific">Caulobacter flavus</name>
    <dbReference type="NCBI Taxonomy" id="1679497"/>
    <lineage>
        <taxon>Bacteria</taxon>
        <taxon>Pseudomonadati</taxon>
        <taxon>Pseudomonadota</taxon>
        <taxon>Alphaproteobacteria</taxon>
        <taxon>Caulobacterales</taxon>
        <taxon>Caulobacteraceae</taxon>
        <taxon>Caulobacter</taxon>
    </lineage>
</organism>
<dbReference type="InterPro" id="IPR035992">
    <property type="entry name" value="Ricin_B-like_lectins"/>
</dbReference>
<sequence length="354" mass="38359">MATEVPFPDRPFYILSKLRGGESLALTLGGEGRAVLQPLAGDIAQLWTATPHPHGGSVLRHLASGLALTYRTRHYSTPKGGGYDTPEGAVHLTAFSPGEVRQVWRAEAVNGWVALNTRLDWEYKLNIYRSDPRGDIGVYRWDGGADNESWTLPVEAGEAVATELRYAHRLFTDVIARPPQRGPVMVVDNRAGAELLTDVRWTPRTYEIERAFVVDEACDRGPMAAFGQAAGFDKAMDGLIDGQTMERMIQPLPEGDPQAPYRELIDDPAQALVEVPPGRAYGYQAVVDYVRVVAPFTAVLRLRSAMTGRLSGEVAITGRFVGVNPARSEVQVQDLTAVGADGGAGELVGVLQPA</sequence>
<reference evidence="2 3" key="1">
    <citation type="submission" date="2017-12" db="EMBL/GenBank/DDBJ databases">
        <title>The genome sequence of Caulobacter flavus CGMCC1 15093.</title>
        <authorList>
            <person name="Gao J."/>
            <person name="Mao X."/>
            <person name="Sun J."/>
        </authorList>
    </citation>
    <scope>NUCLEOTIDE SEQUENCE [LARGE SCALE GENOMIC DNA]</scope>
    <source>
        <strain evidence="2 3">CGMCC1 15093</strain>
    </source>
</reference>
<evidence type="ECO:0000313" key="4">
    <source>
        <dbReference type="Proteomes" id="UP000281192"/>
    </source>
</evidence>
<dbReference type="Proteomes" id="UP000281192">
    <property type="component" value="Chromosome"/>
</dbReference>
<evidence type="ECO:0000313" key="1">
    <source>
        <dbReference type="EMBL" id="AYV45237.1"/>
    </source>
</evidence>
<keyword evidence="4" id="KW-1185">Reference proteome</keyword>
<name>A0A2N5CZ64_9CAUL</name>
<dbReference type="EMBL" id="CP026100">
    <property type="protein sequence ID" value="AYV45237.1"/>
    <property type="molecule type" value="Genomic_DNA"/>
</dbReference>
<dbReference type="AlphaFoldDB" id="A0A2N5CZ64"/>
<dbReference type="EMBL" id="PJRQ01000008">
    <property type="protein sequence ID" value="PLR19082.1"/>
    <property type="molecule type" value="Genomic_DNA"/>
</dbReference>
<dbReference type="RefSeq" id="WP_101711640.1">
    <property type="nucleotide sequence ID" value="NZ_CP026100.1"/>
</dbReference>
<dbReference type="OrthoDB" id="7193256at2"/>
<dbReference type="KEGG" id="cfh:C1707_02690"/>